<comment type="caution">
    <text evidence="1">The sequence shown here is derived from an EMBL/GenBank/DDBJ whole genome shotgun (WGS) entry which is preliminary data.</text>
</comment>
<dbReference type="Proteomes" id="UP000006242">
    <property type="component" value="Unassembled WGS sequence"/>
</dbReference>
<evidence type="ECO:0000313" key="1">
    <source>
        <dbReference type="EMBL" id="ERJ19014.1"/>
    </source>
</evidence>
<dbReference type="EMBL" id="AFNV02000013">
    <property type="protein sequence ID" value="ERJ19014.1"/>
    <property type="molecule type" value="Genomic_DNA"/>
</dbReference>
<accession>A0ACB4V5T4</accession>
<organism evidence="1 2">
    <name type="scientific">Salinisphaera shabanensis E1L3A</name>
    <dbReference type="NCBI Taxonomy" id="1033802"/>
    <lineage>
        <taxon>Bacteria</taxon>
        <taxon>Pseudomonadati</taxon>
        <taxon>Pseudomonadota</taxon>
        <taxon>Gammaproteobacteria</taxon>
        <taxon>Salinisphaerales</taxon>
        <taxon>Salinisphaeraceae</taxon>
        <taxon>Salinisphaera</taxon>
    </lineage>
</organism>
<protein>
    <submittedName>
        <fullName evidence="1">DNA starvation-stationary phase protection protein Dp</fullName>
    </submittedName>
</protein>
<sequence length="203" mass="22127">MDRLFGRGELRVLARGDDERDRSYSLNRSRAVRSTPSGRACRILNQSIADCLDMQSQSRQVAWMLAGPGHRSERMLLAKAVALIEQQVDQLGRRIVELGGAVEGSVRQVAARSGLNEHPAAADDVAAHIESVVLAFGLVSGAMREDCGELSALGDETSRKVLGRTAEQFTHCHERLETLLSAMREAALPINSGDLRRAGDQRP</sequence>
<evidence type="ECO:0000313" key="2">
    <source>
        <dbReference type="Proteomes" id="UP000006242"/>
    </source>
</evidence>
<proteinExistence type="predicted"/>
<reference evidence="1 2" key="1">
    <citation type="journal article" date="2011" name="J. Bacteriol.">
        <title>Genome sequence of Salinisphaera shabanensis, a gammaproteobacterium from the harsh, variable environment of the brine-seawater interface of the Shaban Deep in the Red Sea.</title>
        <authorList>
            <person name="Antunes A."/>
            <person name="Alam I."/>
            <person name="Bajic V.B."/>
            <person name="Stingl U."/>
        </authorList>
    </citation>
    <scope>NUCLEOTIDE SEQUENCE [LARGE SCALE GENOMIC DNA]</scope>
    <source>
        <strain evidence="1 2">E1L3A</strain>
    </source>
</reference>
<keyword evidence="2" id="KW-1185">Reference proteome</keyword>
<name>A0ACB4V5T4_9GAMM</name>
<gene>
    <name evidence="1" type="ORF">SSPSH_002096</name>
</gene>
<reference evidence="1 2" key="2">
    <citation type="journal article" date="2013" name="PLoS ONE">
        <title>INDIGO - INtegrated Data Warehouse of MIcrobial GenOmes with Examples from the Red Sea Extremophiles.</title>
        <authorList>
            <person name="Alam I."/>
            <person name="Antunes A."/>
            <person name="Kamau A.A."/>
            <person name="Ba Alawi W."/>
            <person name="Kalkatawi M."/>
            <person name="Stingl U."/>
            <person name="Bajic V.B."/>
        </authorList>
    </citation>
    <scope>NUCLEOTIDE SEQUENCE [LARGE SCALE GENOMIC DNA]</scope>
    <source>
        <strain evidence="1 2">E1L3A</strain>
    </source>
</reference>